<proteinExistence type="predicted"/>
<sequence>MRTDQWRKFDRYWVKAYVPEGLELPSECPVQREVWYFLGVLFWKQLDRERYSEWREREFTWDEFANLKYDYLNRLPGRWNEVWKWCVKLDLVERTRDYVPGVRAYGYRLAEPWRGRRHDLQVFSHEQIAKKTRRRERENLGQNATLKNLRSQLERLTVDMGEYRLYSGQHPHREFYDAQLRTIDDRCLRLTKDRFSGRIHTNITNLCKPLRAYLRADGEASMLAEIDIRNSQPLFLGLAAKQKGHVNHDYLRLCEDGLLYDRMAEQLNMTRDVAKKNVMVMLYADRIYPTPQQRWFEENFPEVSDYVNNVRAQGGGTMLAKRMQQAERKLIITEVCPRLFRRKKSTFVTTIHDSLMTKQEDAEMALETVQEAFSKRGVSPRLDVNVIAAPDMRPTCEVQEAAAQNVDLCPALAV</sequence>
<dbReference type="Proteomes" id="UP000237819">
    <property type="component" value="Unassembled WGS sequence"/>
</dbReference>
<gene>
    <name evidence="1" type="ORF">C5Y93_28555</name>
</gene>
<evidence type="ECO:0000313" key="2">
    <source>
        <dbReference type="Proteomes" id="UP000237819"/>
    </source>
</evidence>
<reference evidence="1 2" key="1">
    <citation type="submission" date="2018-02" db="EMBL/GenBank/DDBJ databases">
        <title>Comparative genomes isolates from brazilian mangrove.</title>
        <authorList>
            <person name="Araujo J.E."/>
            <person name="Taketani R.G."/>
            <person name="Silva M.C.P."/>
            <person name="Loureco M.V."/>
            <person name="Andreote F.D."/>
        </authorList>
    </citation>
    <scope>NUCLEOTIDE SEQUENCE [LARGE SCALE GENOMIC DNA]</scope>
    <source>
        <strain evidence="1 2">Nap-Phe MGV</strain>
    </source>
</reference>
<organism evidence="1 2">
    <name type="scientific">Blastopirellula marina</name>
    <dbReference type="NCBI Taxonomy" id="124"/>
    <lineage>
        <taxon>Bacteria</taxon>
        <taxon>Pseudomonadati</taxon>
        <taxon>Planctomycetota</taxon>
        <taxon>Planctomycetia</taxon>
        <taxon>Pirellulales</taxon>
        <taxon>Pirellulaceae</taxon>
        <taxon>Blastopirellula</taxon>
    </lineage>
</organism>
<dbReference type="EMBL" id="PUHZ01000025">
    <property type="protein sequence ID" value="PQO42295.1"/>
    <property type="molecule type" value="Genomic_DNA"/>
</dbReference>
<accession>A0A2S8GCU6</accession>
<evidence type="ECO:0008006" key="3">
    <source>
        <dbReference type="Google" id="ProtNLM"/>
    </source>
</evidence>
<comment type="caution">
    <text evidence="1">The sequence shown here is derived from an EMBL/GenBank/DDBJ whole genome shotgun (WGS) entry which is preliminary data.</text>
</comment>
<dbReference type="OrthoDB" id="259501at2"/>
<protein>
    <recommendedName>
        <fullName evidence="3">DNA-directed DNA polymerase family A palm domain-containing protein</fullName>
    </recommendedName>
</protein>
<dbReference type="RefSeq" id="WP_105338876.1">
    <property type="nucleotide sequence ID" value="NZ_PUHZ01000025.1"/>
</dbReference>
<name>A0A2S8GCU6_9BACT</name>
<dbReference type="AlphaFoldDB" id="A0A2S8GCU6"/>
<evidence type="ECO:0000313" key="1">
    <source>
        <dbReference type="EMBL" id="PQO42295.1"/>
    </source>
</evidence>